<keyword evidence="1" id="KW-0732">Signal</keyword>
<evidence type="ECO:0000313" key="3">
    <source>
        <dbReference type="Proteomes" id="UP000054926"/>
    </source>
</evidence>
<dbReference type="Proteomes" id="UP000054926">
    <property type="component" value="Unassembled WGS sequence"/>
</dbReference>
<dbReference type="OrthoDB" id="5633087at2"/>
<organism evidence="2 3">
    <name type="scientific">Legionella steelei</name>
    <dbReference type="NCBI Taxonomy" id="947033"/>
    <lineage>
        <taxon>Bacteria</taxon>
        <taxon>Pseudomonadati</taxon>
        <taxon>Pseudomonadota</taxon>
        <taxon>Gammaproteobacteria</taxon>
        <taxon>Legionellales</taxon>
        <taxon>Legionellaceae</taxon>
        <taxon>Legionella</taxon>
    </lineage>
</organism>
<dbReference type="RefSeq" id="WP_058510840.1">
    <property type="nucleotide sequence ID" value="NZ_DAIOMV010000009.1"/>
</dbReference>
<accession>A0A0W0ZIF1</accession>
<keyword evidence="3" id="KW-1185">Reference proteome</keyword>
<protein>
    <submittedName>
        <fullName evidence="2">Uncharacterized protein</fullName>
    </submittedName>
</protein>
<sequence>MRYISFLLLFSIHLITNTLSAATLELDMTNILPQQNLIKTVRIEAQSLQAEIALNNGQVLDPLVTQQWPSFSDIALILVQGPEVQFKVITQNGSEWTRSLGAFDLQITNVVHANRREIAVDLHGRPLHKIFKQVNGKTVSNFGYYLFKTLMLLADGNIHFYLSTSMDLENNAHPAMKTTFELDSQSLTFELQEKQDAVKEGFWKINGNGFGKGSLADLVISALRTMSEEYRNLEEKTEYDQLLQQALYGVDLFLDFTAPLSKWTGISVTLQGSFDYLFKDAIFFTHINNYFQLDAYDGSWSTSLGSKSYFSNGVADSPVWSQEFNLKNPAHDLQKAAEWIQLNWANQLADLMNMPSIKYYANYFPKYFIQGLTLAMSSLGEIQEDGTISFKFSGNADGSFVVGGLNSSEIASLIIAKIKEKMGWFQ</sequence>
<gene>
    <name evidence="2" type="ORF">Lste_1936</name>
</gene>
<evidence type="ECO:0000313" key="2">
    <source>
        <dbReference type="EMBL" id="KTD68778.1"/>
    </source>
</evidence>
<dbReference type="PATRIC" id="fig|947033.5.peg.2057"/>
<feature type="signal peptide" evidence="1">
    <location>
        <begin position="1"/>
        <end position="21"/>
    </location>
</feature>
<comment type="caution">
    <text evidence="2">The sequence shown here is derived from an EMBL/GenBank/DDBJ whole genome shotgun (WGS) entry which is preliminary data.</text>
</comment>
<feature type="chain" id="PRO_5006918706" evidence="1">
    <location>
        <begin position="22"/>
        <end position="426"/>
    </location>
</feature>
<name>A0A0W0ZIF1_9GAMM</name>
<dbReference type="AlphaFoldDB" id="A0A0W0ZIF1"/>
<dbReference type="EMBL" id="LNYY01000019">
    <property type="protein sequence ID" value="KTD68778.1"/>
    <property type="molecule type" value="Genomic_DNA"/>
</dbReference>
<evidence type="ECO:0000256" key="1">
    <source>
        <dbReference type="SAM" id="SignalP"/>
    </source>
</evidence>
<proteinExistence type="predicted"/>
<reference evidence="2 3" key="1">
    <citation type="submission" date="2015-11" db="EMBL/GenBank/DDBJ databases">
        <title>Genomic analysis of 38 Legionella species identifies large and diverse effector repertoires.</title>
        <authorList>
            <person name="Burstein D."/>
            <person name="Amaro F."/>
            <person name="Zusman T."/>
            <person name="Lifshitz Z."/>
            <person name="Cohen O."/>
            <person name="Gilbert J.A."/>
            <person name="Pupko T."/>
            <person name="Shuman H.A."/>
            <person name="Segal G."/>
        </authorList>
    </citation>
    <scope>NUCLEOTIDE SEQUENCE [LARGE SCALE GENOMIC DNA]</scope>
    <source>
        <strain evidence="2 3">IMVS3376</strain>
    </source>
</reference>